<feature type="transmembrane region" description="Helical" evidence="2">
    <location>
        <begin position="82"/>
        <end position="103"/>
    </location>
</feature>
<keyword evidence="2" id="KW-0812">Transmembrane</keyword>
<dbReference type="Proteomes" id="UP000022910">
    <property type="component" value="Unassembled WGS sequence"/>
</dbReference>
<protein>
    <submittedName>
        <fullName evidence="3">Uncharacterized protein</fullName>
    </submittedName>
</protein>
<evidence type="ECO:0000313" key="4">
    <source>
        <dbReference type="Proteomes" id="UP000022910"/>
    </source>
</evidence>
<feature type="transmembrane region" description="Helical" evidence="2">
    <location>
        <begin position="199"/>
        <end position="217"/>
    </location>
</feature>
<evidence type="ECO:0000256" key="1">
    <source>
        <dbReference type="SAM" id="MobiDB-lite"/>
    </source>
</evidence>
<comment type="caution">
    <text evidence="3">The sequence shown here is derived from an EMBL/GenBank/DDBJ whole genome shotgun (WGS) entry which is preliminary data.</text>
</comment>
<keyword evidence="2" id="KW-0472">Membrane</keyword>
<dbReference type="OrthoDB" id="2354578at2759"/>
<dbReference type="EMBL" id="JEMT01008809">
    <property type="protein sequence ID" value="EXX78698.1"/>
    <property type="molecule type" value="Genomic_DNA"/>
</dbReference>
<proteinExistence type="predicted"/>
<gene>
    <name evidence="3" type="ORF">RirG_012800</name>
</gene>
<evidence type="ECO:0000256" key="2">
    <source>
        <dbReference type="SAM" id="Phobius"/>
    </source>
</evidence>
<reference evidence="3 4" key="1">
    <citation type="submission" date="2014-02" db="EMBL/GenBank/DDBJ databases">
        <title>Single nucleus genome sequencing reveals high similarity among nuclei of an endomycorrhizal fungus.</title>
        <authorList>
            <person name="Lin K."/>
            <person name="Geurts R."/>
            <person name="Zhang Z."/>
            <person name="Limpens E."/>
            <person name="Saunders D.G."/>
            <person name="Mu D."/>
            <person name="Pang E."/>
            <person name="Cao H."/>
            <person name="Cha H."/>
            <person name="Lin T."/>
            <person name="Zhou Q."/>
            <person name="Shang Y."/>
            <person name="Li Y."/>
            <person name="Ivanov S."/>
            <person name="Sharma T."/>
            <person name="Velzen R.V."/>
            <person name="Ruijter N.D."/>
            <person name="Aanen D.K."/>
            <person name="Win J."/>
            <person name="Kamoun S."/>
            <person name="Bisseling T."/>
            <person name="Huang S."/>
        </authorList>
    </citation>
    <scope>NUCLEOTIDE SEQUENCE [LARGE SCALE GENOMIC DNA]</scope>
    <source>
        <strain evidence="4">DAOM197198w</strain>
    </source>
</reference>
<feature type="region of interest" description="Disordered" evidence="1">
    <location>
        <begin position="263"/>
        <end position="292"/>
    </location>
</feature>
<name>A0A015NH44_RHIIW</name>
<feature type="compositionally biased region" description="Polar residues" evidence="1">
    <location>
        <begin position="283"/>
        <end position="292"/>
    </location>
</feature>
<feature type="transmembrane region" description="Helical" evidence="2">
    <location>
        <begin position="223"/>
        <end position="246"/>
    </location>
</feature>
<dbReference type="AlphaFoldDB" id="A0A015NH44"/>
<feature type="transmembrane region" description="Helical" evidence="2">
    <location>
        <begin position="124"/>
        <end position="140"/>
    </location>
</feature>
<feature type="transmembrane region" description="Helical" evidence="2">
    <location>
        <begin position="49"/>
        <end position="70"/>
    </location>
</feature>
<organism evidence="3 4">
    <name type="scientific">Rhizophagus irregularis (strain DAOM 197198w)</name>
    <name type="common">Glomus intraradices</name>
    <dbReference type="NCBI Taxonomy" id="1432141"/>
    <lineage>
        <taxon>Eukaryota</taxon>
        <taxon>Fungi</taxon>
        <taxon>Fungi incertae sedis</taxon>
        <taxon>Mucoromycota</taxon>
        <taxon>Glomeromycotina</taxon>
        <taxon>Glomeromycetes</taxon>
        <taxon>Glomerales</taxon>
        <taxon>Glomeraceae</taxon>
        <taxon>Rhizophagus</taxon>
    </lineage>
</organism>
<feature type="transmembrane region" description="Helical" evidence="2">
    <location>
        <begin position="6"/>
        <end position="28"/>
    </location>
</feature>
<accession>A0A015NH44</accession>
<evidence type="ECO:0000313" key="3">
    <source>
        <dbReference type="EMBL" id="EXX78698.1"/>
    </source>
</evidence>
<keyword evidence="4" id="KW-1185">Reference proteome</keyword>
<sequence length="292" mass="34271">MNEIEFLSYNHIIDVFSVLIIIGCIFIFHRARKIYMSKKQMPLEIKFPLYIAITHFLFAILEIAQTIIYIVCIECRKNAYNIMSHIIGVILIVNLLLGATIAIEVWKILKNNFEVNFSWGKKDYKLWLMALTVSVIFEFGDEYSQLFGKELFFIRFDLVISFVFFLVTIYCLIRIHIRLNKLDSNIYESDIYNSKKLKFYILVFCFQWAFIILYYILRRITTSFYIVYVYILAIAIGGLCNVIVFIRNEGIFYNLGSITQEETPEINDPETGTKIPSTEIKQENSLTESVSE</sequence>
<feature type="transmembrane region" description="Helical" evidence="2">
    <location>
        <begin position="152"/>
        <end position="173"/>
    </location>
</feature>
<keyword evidence="2" id="KW-1133">Transmembrane helix</keyword>